<proteinExistence type="predicted"/>
<keyword evidence="2" id="KW-1185">Reference proteome</keyword>
<comment type="caution">
    <text evidence="1">The sequence shown here is derived from an EMBL/GenBank/DDBJ whole genome shotgun (WGS) entry which is preliminary data.</text>
</comment>
<evidence type="ECO:0008006" key="3">
    <source>
        <dbReference type="Google" id="ProtNLM"/>
    </source>
</evidence>
<dbReference type="EMBL" id="BMAO01015192">
    <property type="protein sequence ID" value="GFR00016.1"/>
    <property type="molecule type" value="Genomic_DNA"/>
</dbReference>
<organism evidence="1 2">
    <name type="scientific">Trichonephila clavata</name>
    <name type="common">Joro spider</name>
    <name type="synonym">Nephila clavata</name>
    <dbReference type="NCBI Taxonomy" id="2740835"/>
    <lineage>
        <taxon>Eukaryota</taxon>
        <taxon>Metazoa</taxon>
        <taxon>Ecdysozoa</taxon>
        <taxon>Arthropoda</taxon>
        <taxon>Chelicerata</taxon>
        <taxon>Arachnida</taxon>
        <taxon>Araneae</taxon>
        <taxon>Araneomorphae</taxon>
        <taxon>Entelegynae</taxon>
        <taxon>Araneoidea</taxon>
        <taxon>Nephilidae</taxon>
        <taxon>Trichonephila</taxon>
    </lineage>
</organism>
<protein>
    <recommendedName>
        <fullName evidence="3">C2H2-type domain-containing protein</fullName>
    </recommendedName>
</protein>
<accession>A0A8X6G9H0</accession>
<reference evidence="1" key="1">
    <citation type="submission" date="2020-07" db="EMBL/GenBank/DDBJ databases">
        <title>Multicomponent nature underlies the extraordinary mechanical properties of spider dragline silk.</title>
        <authorList>
            <person name="Kono N."/>
            <person name="Nakamura H."/>
            <person name="Mori M."/>
            <person name="Yoshida Y."/>
            <person name="Ohtoshi R."/>
            <person name="Malay A.D."/>
            <person name="Moran D.A.P."/>
            <person name="Tomita M."/>
            <person name="Numata K."/>
            <person name="Arakawa K."/>
        </authorList>
    </citation>
    <scope>NUCLEOTIDE SEQUENCE</scope>
</reference>
<gene>
    <name evidence="1" type="ORF">TNCT_537081</name>
</gene>
<evidence type="ECO:0000313" key="2">
    <source>
        <dbReference type="Proteomes" id="UP000887116"/>
    </source>
</evidence>
<dbReference type="Gene3D" id="3.30.160.60">
    <property type="entry name" value="Classic Zinc Finger"/>
    <property type="match status" value="1"/>
</dbReference>
<evidence type="ECO:0000313" key="1">
    <source>
        <dbReference type="EMBL" id="GFR00016.1"/>
    </source>
</evidence>
<dbReference type="Proteomes" id="UP000887116">
    <property type="component" value="Unassembled WGS sequence"/>
</dbReference>
<dbReference type="SUPFAM" id="SSF57667">
    <property type="entry name" value="beta-beta-alpha zinc fingers"/>
    <property type="match status" value="1"/>
</dbReference>
<sequence>MKKRNSTEAVSYRCDASDITFRSSTQLLHHSYGHLDDRSQRCSHCQKGSAKAFFLERHLKERQCFCFNCMRAFRGKMCPLLFSDYQTLLMCEKCSDGSFPIDYVTLTGCSSLGKKMAKKVLS</sequence>
<dbReference type="InterPro" id="IPR036236">
    <property type="entry name" value="Znf_C2H2_sf"/>
</dbReference>
<dbReference type="AlphaFoldDB" id="A0A8X6G9H0"/>
<name>A0A8X6G9H0_TRICU</name>